<keyword evidence="3" id="KW-1185">Reference proteome</keyword>
<feature type="domain" description="Bacterial toxin 44" evidence="1">
    <location>
        <begin position="53"/>
        <end position="149"/>
    </location>
</feature>
<evidence type="ECO:0000313" key="2">
    <source>
        <dbReference type="EMBL" id="MFC6386748.1"/>
    </source>
</evidence>
<dbReference type="RefSeq" id="WP_253054766.1">
    <property type="nucleotide sequence ID" value="NZ_JAMXWN010000008.1"/>
</dbReference>
<dbReference type="InterPro" id="IPR028946">
    <property type="entry name" value="Ntox44"/>
</dbReference>
<dbReference type="EMBL" id="JBHSTQ010000008">
    <property type="protein sequence ID" value="MFC6386748.1"/>
    <property type="molecule type" value="Genomic_DNA"/>
</dbReference>
<dbReference type="Pfam" id="PF15607">
    <property type="entry name" value="Ntox44"/>
    <property type="match status" value="1"/>
</dbReference>
<evidence type="ECO:0000313" key="3">
    <source>
        <dbReference type="Proteomes" id="UP001596267"/>
    </source>
</evidence>
<evidence type="ECO:0000259" key="1">
    <source>
        <dbReference type="Pfam" id="PF15607"/>
    </source>
</evidence>
<organism evidence="2 3">
    <name type="scientific">Sporolactobacillus kofuensis</name>
    <dbReference type="NCBI Taxonomy" id="269672"/>
    <lineage>
        <taxon>Bacteria</taxon>
        <taxon>Bacillati</taxon>
        <taxon>Bacillota</taxon>
        <taxon>Bacilli</taxon>
        <taxon>Bacillales</taxon>
        <taxon>Sporolactobacillaceae</taxon>
        <taxon>Sporolactobacillus</taxon>
    </lineage>
</organism>
<comment type="caution">
    <text evidence="2">The sequence shown here is derived from an EMBL/GenBank/DDBJ whole genome shotgun (WGS) entry which is preliminary data.</text>
</comment>
<reference evidence="3" key="1">
    <citation type="journal article" date="2019" name="Int. J. Syst. Evol. Microbiol.">
        <title>The Global Catalogue of Microorganisms (GCM) 10K type strain sequencing project: providing services to taxonomists for standard genome sequencing and annotation.</title>
        <authorList>
            <consortium name="The Broad Institute Genomics Platform"/>
            <consortium name="The Broad Institute Genome Sequencing Center for Infectious Disease"/>
            <person name="Wu L."/>
            <person name="Ma J."/>
        </authorList>
    </citation>
    <scope>NUCLEOTIDE SEQUENCE [LARGE SCALE GENOMIC DNA]</scope>
    <source>
        <strain evidence="3">CCUG 42001</strain>
    </source>
</reference>
<gene>
    <name evidence="2" type="ORF">ACFP7A_09040</name>
</gene>
<protein>
    <submittedName>
        <fullName evidence="2">Polymorphic toxin type 44 domain-containing protein</fullName>
    </submittedName>
</protein>
<accession>A0ABW1WHE2</accession>
<name>A0ABW1WHE2_9BACL</name>
<proteinExistence type="predicted"/>
<dbReference type="Proteomes" id="UP001596267">
    <property type="component" value="Unassembled WGS sequence"/>
</dbReference>
<sequence length="153" mass="17060">MLAVAGPKTYDLLGNSRAHKKELKNLYDAEKSAAKFNPGINPYFVAAGYFAGKEREGGAWDLKYQLKKKDGANYNTNYTVYVPSKEIYQAQDIGNYHYGYVGTVLFSENELLRAGDLVQFLAAAKRGDFSQYADDPRDKTYVKKGYSAGKKGL</sequence>